<feature type="compositionally biased region" description="Pro residues" evidence="1">
    <location>
        <begin position="116"/>
        <end position="126"/>
    </location>
</feature>
<gene>
    <name evidence="3" type="ORF">KGQ19_04425</name>
</gene>
<dbReference type="RefSeq" id="WP_212007761.1">
    <property type="nucleotide sequence ID" value="NZ_JAAFYZ010000009.1"/>
</dbReference>
<feature type="region of interest" description="Disordered" evidence="1">
    <location>
        <begin position="28"/>
        <end position="51"/>
    </location>
</feature>
<feature type="signal peptide" evidence="2">
    <location>
        <begin position="1"/>
        <end position="20"/>
    </location>
</feature>
<evidence type="ECO:0000313" key="4">
    <source>
        <dbReference type="Proteomes" id="UP000730482"/>
    </source>
</evidence>
<feature type="chain" id="PRO_5047408740" description="Ferritin-like domain-containing protein" evidence="2">
    <location>
        <begin position="21"/>
        <end position="184"/>
    </location>
</feature>
<sequence>MTWVPAVLTRRMLLTVTGVALVGACAAPSDKTSPGSSPAKPVPAGQPDPVRDRALAAESDLIARYDAALALPSVGADAVLSAKLRTIRAEHSSHAAAIGAGYTPPPSTPSSTPLSSTPPPSPPAATVPPVDAKTTVATLAKAEQDAASARTTDILSTDAATAMLLASVAASEAGHAALLLGGTA</sequence>
<evidence type="ECO:0000256" key="1">
    <source>
        <dbReference type="SAM" id="MobiDB-lite"/>
    </source>
</evidence>
<reference evidence="3 4" key="1">
    <citation type="submission" date="2020-02" db="EMBL/GenBank/DDBJ databases">
        <title>Acidophilic actinobacteria isolated from forest soil.</title>
        <authorList>
            <person name="Golinska P."/>
        </authorList>
    </citation>
    <scope>NUCLEOTIDE SEQUENCE [LARGE SCALE GENOMIC DNA]</scope>
    <source>
        <strain evidence="3 4">NL8</strain>
    </source>
</reference>
<keyword evidence="2" id="KW-0732">Signal</keyword>
<dbReference type="PROSITE" id="PS51318">
    <property type="entry name" value="TAT"/>
    <property type="match status" value="1"/>
</dbReference>
<comment type="caution">
    <text evidence="3">The sequence shown here is derived from an EMBL/GenBank/DDBJ whole genome shotgun (WGS) entry which is preliminary data.</text>
</comment>
<dbReference type="EMBL" id="JAAFYZ010000009">
    <property type="protein sequence ID" value="MBS2546107.1"/>
    <property type="molecule type" value="Genomic_DNA"/>
</dbReference>
<feature type="region of interest" description="Disordered" evidence="1">
    <location>
        <begin position="95"/>
        <end position="129"/>
    </location>
</feature>
<evidence type="ECO:0008006" key="5">
    <source>
        <dbReference type="Google" id="ProtNLM"/>
    </source>
</evidence>
<name>A0ABS5KI89_9ACTN</name>
<evidence type="ECO:0000256" key="2">
    <source>
        <dbReference type="SAM" id="SignalP"/>
    </source>
</evidence>
<dbReference type="InterPro" id="IPR006311">
    <property type="entry name" value="TAT_signal"/>
</dbReference>
<proteinExistence type="predicted"/>
<evidence type="ECO:0000313" key="3">
    <source>
        <dbReference type="EMBL" id="MBS2546107.1"/>
    </source>
</evidence>
<keyword evidence="4" id="KW-1185">Reference proteome</keyword>
<accession>A0ABS5KI89</accession>
<organism evidence="3 4">
    <name type="scientific">Catenulispora pinistramenti</name>
    <dbReference type="NCBI Taxonomy" id="2705254"/>
    <lineage>
        <taxon>Bacteria</taxon>
        <taxon>Bacillati</taxon>
        <taxon>Actinomycetota</taxon>
        <taxon>Actinomycetes</taxon>
        <taxon>Catenulisporales</taxon>
        <taxon>Catenulisporaceae</taxon>
        <taxon>Catenulispora</taxon>
    </lineage>
</organism>
<protein>
    <recommendedName>
        <fullName evidence="5">Ferritin-like domain-containing protein</fullName>
    </recommendedName>
</protein>
<dbReference type="Proteomes" id="UP000730482">
    <property type="component" value="Unassembled WGS sequence"/>
</dbReference>